<dbReference type="GO" id="GO:0005764">
    <property type="term" value="C:lysosome"/>
    <property type="evidence" value="ECO:0007669"/>
    <property type="project" value="TreeGrafter"/>
</dbReference>
<evidence type="ECO:0000256" key="1">
    <source>
        <dbReference type="ARBA" id="ARBA00001231"/>
    </source>
</evidence>
<keyword evidence="10" id="KW-0812">Transmembrane</keyword>
<evidence type="ECO:0000256" key="11">
    <source>
        <dbReference type="SAM" id="SignalP"/>
    </source>
</evidence>
<dbReference type="GO" id="GO:0005975">
    <property type="term" value="P:carbohydrate metabolic process"/>
    <property type="evidence" value="ECO:0007669"/>
    <property type="project" value="InterPro"/>
</dbReference>
<keyword evidence="6" id="KW-0325">Glycoprotein</keyword>
<evidence type="ECO:0000256" key="6">
    <source>
        <dbReference type="ARBA" id="ARBA00023180"/>
    </source>
</evidence>
<comment type="caution">
    <text evidence="14">The sequence shown here is derived from an EMBL/GenBank/DDBJ whole genome shotgun (WGS) entry which is preliminary data.</text>
</comment>
<keyword evidence="10" id="KW-1133">Transmembrane helix</keyword>
<evidence type="ECO:0000256" key="5">
    <source>
        <dbReference type="ARBA" id="ARBA00022801"/>
    </source>
</evidence>
<evidence type="ECO:0000259" key="12">
    <source>
        <dbReference type="Pfam" id="PF00728"/>
    </source>
</evidence>
<feature type="transmembrane region" description="Helical" evidence="10">
    <location>
        <begin position="757"/>
        <end position="777"/>
    </location>
</feature>
<dbReference type="Pfam" id="PF00728">
    <property type="entry name" value="Glyco_hydro_20"/>
    <property type="match status" value="1"/>
</dbReference>
<sequence length="795" mass="92110">MTKINIFILTAIFLLTNVLYTYTEGNGAKDLLTIDDQLYSVDHDNLRVKPSFRKPLNSDGENRRRKKKRRRHRRPTLPPRPLNAHKKDVIWFEESRSYALKLSADPRFPLRLRPNPAQGSPWPLPQQYDTFEQEFFIQPDSFTIHAAGETCDILRFAFRRIRKNMFGHGSVQSDGYERQNLNDKVDEELRQLNVTVLKPCSKWPSLAMDEAYDLEVRRFGASIIAREVWGALKGLETFSQLVYRSSDNIYRIHRTLINDFPRFPHRGILLDTSRHFLTKETIIMNLEAMAQNKMNVFHWHIVDDQSFPFYSKNYPNLTRMGAYSKHHIYSPADVAEILEEARLRGIRVIPEFDTPGHTWSWGLGQDFLLTPCYDLYTNELTEMFGPINPILRGTYNFLRNFFTEVLTVFKDKYIHLGGDEVPFDCWSFNPQISNFMKRNNITNPRQLLGIYEKKLFDIINDLGSKRATGSSYVVWQEVFDNGLKIHPDTIIEIWMGDATDIERVTNSGLRAIYSTCWYLDYINTGVDWDKYYLCEQLDPAVIDDMNIKNISLLIGGEACMWTEYVDNENILSRLWPRASAAAERLWSDKRVRDVQAAAPRIEMQRCRMLATGIPVGVLSGPGSCPSMGPGPGAKRNENDVVSPQRQRKGVDLFKFRSDDDIQSDREDLAKHTVPKRSKFDSDEIQVRQYSDNAQLSTRPKAYCSVVYLVDMSAMYVIPVIIVLILFLYILINSTGQEGSRITILPTLFTRTPGKRPLIAIFVFFILIWVVWSAPIWMNTWEKTHAKRVAKTRIEE</sequence>
<dbReference type="Proteomes" id="UP000549394">
    <property type="component" value="Unassembled WGS sequence"/>
</dbReference>
<reference evidence="14 15" key="1">
    <citation type="submission" date="2020-08" db="EMBL/GenBank/DDBJ databases">
        <authorList>
            <person name="Hejnol A."/>
        </authorList>
    </citation>
    <scope>NUCLEOTIDE SEQUENCE [LARGE SCALE GENOMIC DNA]</scope>
</reference>
<feature type="domain" description="Beta-hexosaminidase eukaryotic type N-terminal" evidence="13">
    <location>
        <begin position="121"/>
        <end position="241"/>
    </location>
</feature>
<dbReference type="EC" id="3.2.1.52" evidence="3"/>
<evidence type="ECO:0000256" key="9">
    <source>
        <dbReference type="SAM" id="MobiDB-lite"/>
    </source>
</evidence>
<comment type="catalytic activity">
    <reaction evidence="1">
        <text>Hydrolysis of terminal non-reducing N-acetyl-D-hexosamine residues in N-acetyl-beta-D-hexosaminides.</text>
        <dbReference type="EC" id="3.2.1.52"/>
    </reaction>
</comment>
<dbReference type="GO" id="GO:0006689">
    <property type="term" value="P:ganglioside catabolic process"/>
    <property type="evidence" value="ECO:0007669"/>
    <property type="project" value="TreeGrafter"/>
</dbReference>
<dbReference type="FunFam" id="3.20.20.80:FF:000063">
    <property type="entry name" value="Beta-hexosaminidase"/>
    <property type="match status" value="1"/>
</dbReference>
<keyword evidence="7" id="KW-0326">Glycosidase</keyword>
<keyword evidence="4 11" id="KW-0732">Signal</keyword>
<gene>
    <name evidence="14" type="ORF">DGYR_LOCUS4223</name>
</gene>
<dbReference type="EMBL" id="CAJFCJ010000006">
    <property type="protein sequence ID" value="CAD5115483.1"/>
    <property type="molecule type" value="Genomic_DNA"/>
</dbReference>
<dbReference type="Gene3D" id="3.20.20.80">
    <property type="entry name" value="Glycosidases"/>
    <property type="match status" value="1"/>
</dbReference>
<dbReference type="AlphaFoldDB" id="A0A7I8VHK3"/>
<evidence type="ECO:0000256" key="2">
    <source>
        <dbReference type="ARBA" id="ARBA00006285"/>
    </source>
</evidence>
<evidence type="ECO:0000256" key="3">
    <source>
        <dbReference type="ARBA" id="ARBA00012663"/>
    </source>
</evidence>
<dbReference type="OrthoDB" id="428480at2759"/>
<dbReference type="InterPro" id="IPR015883">
    <property type="entry name" value="Glyco_hydro_20_cat"/>
</dbReference>
<evidence type="ECO:0000259" key="13">
    <source>
        <dbReference type="Pfam" id="PF14845"/>
    </source>
</evidence>
<evidence type="ECO:0000256" key="4">
    <source>
        <dbReference type="ARBA" id="ARBA00022729"/>
    </source>
</evidence>
<evidence type="ECO:0000256" key="8">
    <source>
        <dbReference type="PIRSR" id="PIRSR625705-1"/>
    </source>
</evidence>
<feature type="transmembrane region" description="Helical" evidence="10">
    <location>
        <begin position="705"/>
        <end position="731"/>
    </location>
</feature>
<feature type="active site" description="Proton donor" evidence="8">
    <location>
        <position position="420"/>
    </location>
</feature>
<dbReference type="GO" id="GO:0016020">
    <property type="term" value="C:membrane"/>
    <property type="evidence" value="ECO:0007669"/>
    <property type="project" value="TreeGrafter"/>
</dbReference>
<evidence type="ECO:0000256" key="7">
    <source>
        <dbReference type="ARBA" id="ARBA00023295"/>
    </source>
</evidence>
<dbReference type="InterPro" id="IPR017853">
    <property type="entry name" value="GH"/>
</dbReference>
<evidence type="ECO:0000313" key="15">
    <source>
        <dbReference type="Proteomes" id="UP000549394"/>
    </source>
</evidence>
<name>A0A7I8VHK3_9ANNE</name>
<dbReference type="InterPro" id="IPR029019">
    <property type="entry name" value="HEX_eukaryotic_N"/>
</dbReference>
<dbReference type="Gene3D" id="3.30.379.10">
    <property type="entry name" value="Chitobiase/beta-hexosaminidase domain 2-like"/>
    <property type="match status" value="1"/>
</dbReference>
<dbReference type="InterPro" id="IPR029018">
    <property type="entry name" value="Hex-like_dom2"/>
</dbReference>
<keyword evidence="15" id="KW-1185">Reference proteome</keyword>
<feature type="signal peptide" evidence="11">
    <location>
        <begin position="1"/>
        <end position="23"/>
    </location>
</feature>
<comment type="similarity">
    <text evidence="2">Belongs to the glycosyl hydrolase 20 family.</text>
</comment>
<dbReference type="GO" id="GO:0004563">
    <property type="term" value="F:beta-N-acetylhexosaminidase activity"/>
    <property type="evidence" value="ECO:0007669"/>
    <property type="project" value="UniProtKB-EC"/>
</dbReference>
<accession>A0A7I8VHK3</accession>
<feature type="domain" description="Glycoside hydrolase family 20 catalytic" evidence="12">
    <location>
        <begin position="263"/>
        <end position="588"/>
    </location>
</feature>
<keyword evidence="10" id="KW-0472">Membrane</keyword>
<dbReference type="SUPFAM" id="SSF51445">
    <property type="entry name" value="(Trans)glycosidases"/>
    <property type="match status" value="1"/>
</dbReference>
<proteinExistence type="inferred from homology"/>
<dbReference type="GO" id="GO:0030203">
    <property type="term" value="P:glycosaminoglycan metabolic process"/>
    <property type="evidence" value="ECO:0007669"/>
    <property type="project" value="TreeGrafter"/>
</dbReference>
<protein>
    <recommendedName>
        <fullName evidence="3">beta-N-acetylhexosaminidase</fullName>
        <ecNumber evidence="3">3.2.1.52</ecNumber>
    </recommendedName>
</protein>
<feature type="chain" id="PRO_5029456850" description="beta-N-acetylhexosaminidase" evidence="11">
    <location>
        <begin position="24"/>
        <end position="795"/>
    </location>
</feature>
<keyword evidence="5" id="KW-0378">Hydrolase</keyword>
<dbReference type="PANTHER" id="PTHR22600:SF21">
    <property type="entry name" value="BETA-HEXOSAMINIDASE A"/>
    <property type="match status" value="1"/>
</dbReference>
<evidence type="ECO:0000313" key="14">
    <source>
        <dbReference type="EMBL" id="CAD5115483.1"/>
    </source>
</evidence>
<dbReference type="PANTHER" id="PTHR22600">
    <property type="entry name" value="BETA-HEXOSAMINIDASE"/>
    <property type="match status" value="1"/>
</dbReference>
<evidence type="ECO:0000256" key="10">
    <source>
        <dbReference type="SAM" id="Phobius"/>
    </source>
</evidence>
<dbReference type="CDD" id="cd06562">
    <property type="entry name" value="GH20_HexA_HexB-like"/>
    <property type="match status" value="1"/>
</dbReference>
<feature type="compositionally biased region" description="Basic residues" evidence="9">
    <location>
        <begin position="63"/>
        <end position="75"/>
    </location>
</feature>
<dbReference type="Pfam" id="PF14845">
    <property type="entry name" value="Glycohydro_20b2"/>
    <property type="match status" value="1"/>
</dbReference>
<dbReference type="SUPFAM" id="SSF55545">
    <property type="entry name" value="beta-N-acetylhexosaminidase-like domain"/>
    <property type="match status" value="1"/>
</dbReference>
<dbReference type="PRINTS" id="PR00738">
    <property type="entry name" value="GLHYDRLASE20"/>
</dbReference>
<organism evidence="14 15">
    <name type="scientific">Dimorphilus gyrociliatus</name>
    <dbReference type="NCBI Taxonomy" id="2664684"/>
    <lineage>
        <taxon>Eukaryota</taxon>
        <taxon>Metazoa</taxon>
        <taxon>Spiralia</taxon>
        <taxon>Lophotrochozoa</taxon>
        <taxon>Annelida</taxon>
        <taxon>Polychaeta</taxon>
        <taxon>Polychaeta incertae sedis</taxon>
        <taxon>Dinophilidae</taxon>
        <taxon>Dimorphilus</taxon>
    </lineage>
</organism>
<feature type="region of interest" description="Disordered" evidence="9">
    <location>
        <begin position="49"/>
        <end position="82"/>
    </location>
</feature>
<dbReference type="InterPro" id="IPR025705">
    <property type="entry name" value="Beta_hexosaminidase_sua/sub"/>
</dbReference>